<feature type="non-terminal residue" evidence="5">
    <location>
        <position position="680"/>
    </location>
</feature>
<keyword evidence="3" id="KW-0472">Membrane</keyword>
<feature type="transmembrane region" description="Helical" evidence="3">
    <location>
        <begin position="558"/>
        <end position="580"/>
    </location>
</feature>
<feature type="domain" description="DDE-1" evidence="4">
    <location>
        <begin position="97"/>
        <end position="206"/>
    </location>
</feature>
<dbReference type="GO" id="GO:0003677">
    <property type="term" value="F:DNA binding"/>
    <property type="evidence" value="ECO:0007669"/>
    <property type="project" value="TreeGrafter"/>
</dbReference>
<evidence type="ECO:0000256" key="3">
    <source>
        <dbReference type="SAM" id="Phobius"/>
    </source>
</evidence>
<proteinExistence type="predicted"/>
<dbReference type="Pfam" id="PF03184">
    <property type="entry name" value="DDE_1"/>
    <property type="match status" value="1"/>
</dbReference>
<evidence type="ECO:0000313" key="6">
    <source>
        <dbReference type="Proteomes" id="UP000648187"/>
    </source>
</evidence>
<comment type="subcellular location">
    <subcellularLocation>
        <location evidence="1">Nucleus</location>
    </subcellularLocation>
</comment>
<keyword evidence="6" id="KW-1185">Reference proteome</keyword>
<dbReference type="AlphaFoldDB" id="A0A835G2F4"/>
<name>A0A835G2F4_SPOEX</name>
<dbReference type="InterPro" id="IPR009057">
    <property type="entry name" value="Homeodomain-like_sf"/>
</dbReference>
<feature type="transmembrane region" description="Helical" evidence="3">
    <location>
        <begin position="657"/>
        <end position="674"/>
    </location>
</feature>
<keyword evidence="3" id="KW-1133">Transmembrane helix</keyword>
<dbReference type="SUPFAM" id="SSF46689">
    <property type="entry name" value="Homeodomain-like"/>
    <property type="match status" value="1"/>
</dbReference>
<gene>
    <name evidence="5" type="ORF">HW555_012975</name>
</gene>
<dbReference type="InterPro" id="IPR004875">
    <property type="entry name" value="DDE_SF_endonuclease_dom"/>
</dbReference>
<feature type="compositionally biased region" description="Basic residues" evidence="2">
    <location>
        <begin position="403"/>
        <end position="413"/>
    </location>
</feature>
<dbReference type="PANTHER" id="PTHR19303">
    <property type="entry name" value="TRANSPOSON"/>
    <property type="match status" value="1"/>
</dbReference>
<organism evidence="5 6">
    <name type="scientific">Spodoptera exigua</name>
    <name type="common">Beet armyworm</name>
    <name type="synonym">Noctua fulgens</name>
    <dbReference type="NCBI Taxonomy" id="7107"/>
    <lineage>
        <taxon>Eukaryota</taxon>
        <taxon>Metazoa</taxon>
        <taxon>Ecdysozoa</taxon>
        <taxon>Arthropoda</taxon>
        <taxon>Hexapoda</taxon>
        <taxon>Insecta</taxon>
        <taxon>Pterygota</taxon>
        <taxon>Neoptera</taxon>
        <taxon>Endopterygota</taxon>
        <taxon>Lepidoptera</taxon>
        <taxon>Glossata</taxon>
        <taxon>Ditrysia</taxon>
        <taxon>Noctuoidea</taxon>
        <taxon>Noctuidae</taxon>
        <taxon>Amphipyrinae</taxon>
        <taxon>Spodoptera</taxon>
    </lineage>
</organism>
<evidence type="ECO:0000256" key="1">
    <source>
        <dbReference type="ARBA" id="ARBA00004123"/>
    </source>
</evidence>
<sequence>MPRKYKRKEGVRARVVSWTTEQLQSAFHELDKKELGINEISRRFGIPSRTLRRRYAIKNQTKLTLGKHPVLGFEHEKRLVAHILKLSDAGFPPDRRAILYMNKKSAYINTDLFYKWLTEHFIALKPQGKVLLILDGHSSHSSAPDMLQVASDNDIILLCLPSHTTSALQPLDVAVFGPFKTYFNHETNQFMRANPNKKISRYNAGTLIRNAWIRATTPANALAGFRRSGIYPLNPNALPDSVFTISDIAHRSDNDPDQPCVLQRTQTTIPPISSIDCPTTFENEHLCVANLNITPPNMPSTSFNRKSPSLLIDPQILEDTIIDIVDIGDDSLIRILDNQEKETPSKFLVEASPIPQIPLTLARRAKQSADILNSREKIKEKRDIADRKKKQIESKINKTEATKKRRTIKKANKKAKEQIQKNKNKKGKPKKNYDSSEETDGDVTDCSHKENDYYLKVNKDRGFRKRLAIYSSNSENEDHLSPNAEKDSEIIETGLQIYILSCKVKKWNDDVLKLRVEDRDEDDDVTTDIGSVLDEKNNLLLAIFEAWHLTIQISGLQVIFHFITAFVKVLVYVIVITFWLNEYISGPNMALSQSVGLVLIIPKMLFEQIFFCVTCELFDIEIERSNSIIIWKLAHDTTSKRKWKNMSRVLNTYFEKMSAFGLFFVDASFIIDYFKTITTY</sequence>
<dbReference type="Proteomes" id="UP000648187">
    <property type="component" value="Unassembled WGS sequence"/>
</dbReference>
<evidence type="ECO:0000259" key="4">
    <source>
        <dbReference type="Pfam" id="PF03184"/>
    </source>
</evidence>
<keyword evidence="3" id="KW-0812">Transmembrane</keyword>
<reference evidence="5" key="1">
    <citation type="submission" date="2020-08" db="EMBL/GenBank/DDBJ databases">
        <title>Spodoptera exigua strain:BAW_Kor-Di-RS1 Genome sequencing and assembly.</title>
        <authorList>
            <person name="Kim J."/>
            <person name="Nam H.Y."/>
            <person name="Kwon M."/>
            <person name="Choi J.H."/>
            <person name="Cho S.R."/>
            <person name="Kim G.-H."/>
        </authorList>
    </citation>
    <scope>NUCLEOTIDE SEQUENCE</scope>
    <source>
        <strain evidence="5">BAW_Kor-Di-RS1</strain>
        <tissue evidence="5">Whole-body</tissue>
    </source>
</reference>
<evidence type="ECO:0000313" key="5">
    <source>
        <dbReference type="EMBL" id="KAF9406767.1"/>
    </source>
</evidence>
<feature type="compositionally biased region" description="Basic and acidic residues" evidence="2">
    <location>
        <begin position="382"/>
        <end position="402"/>
    </location>
</feature>
<feature type="region of interest" description="Disordered" evidence="2">
    <location>
        <begin position="382"/>
        <end position="445"/>
    </location>
</feature>
<accession>A0A835G2F4</accession>
<dbReference type="InterPro" id="IPR050863">
    <property type="entry name" value="CenT-Element_Derived"/>
</dbReference>
<dbReference type="PANTHER" id="PTHR19303:SF74">
    <property type="entry name" value="POGO TRANSPOSABLE ELEMENT WITH KRAB DOMAIN"/>
    <property type="match status" value="1"/>
</dbReference>
<evidence type="ECO:0000256" key="2">
    <source>
        <dbReference type="SAM" id="MobiDB-lite"/>
    </source>
</evidence>
<dbReference type="GO" id="GO:0005634">
    <property type="term" value="C:nucleus"/>
    <property type="evidence" value="ECO:0007669"/>
    <property type="project" value="UniProtKB-SubCell"/>
</dbReference>
<dbReference type="EMBL" id="JACKWZ010000551">
    <property type="protein sequence ID" value="KAF9406767.1"/>
    <property type="molecule type" value="Genomic_DNA"/>
</dbReference>
<dbReference type="Gene3D" id="1.10.10.60">
    <property type="entry name" value="Homeodomain-like"/>
    <property type="match status" value="1"/>
</dbReference>
<comment type="caution">
    <text evidence="5">The sequence shown here is derived from an EMBL/GenBank/DDBJ whole genome shotgun (WGS) entry which is preliminary data.</text>
</comment>
<protein>
    <recommendedName>
        <fullName evidence="4">DDE-1 domain-containing protein</fullName>
    </recommendedName>
</protein>